<reference evidence="2 3" key="1">
    <citation type="submission" date="2020-08" db="EMBL/GenBank/DDBJ databases">
        <title>Genome public.</title>
        <authorList>
            <person name="Liu C."/>
            <person name="Sun Q."/>
        </authorList>
    </citation>
    <scope>NUCLEOTIDE SEQUENCE [LARGE SCALE GENOMIC DNA]</scope>
    <source>
        <strain evidence="2 3">NSJ-35</strain>
    </source>
</reference>
<dbReference type="Pfam" id="PF01381">
    <property type="entry name" value="HTH_3"/>
    <property type="match status" value="1"/>
</dbReference>
<dbReference type="InterPro" id="IPR001387">
    <property type="entry name" value="Cro/C1-type_HTH"/>
</dbReference>
<dbReference type="RefSeq" id="WP_186858712.1">
    <property type="nucleotide sequence ID" value="NZ_JACOON010000007.1"/>
</dbReference>
<evidence type="ECO:0000313" key="2">
    <source>
        <dbReference type="EMBL" id="MBC5649271.1"/>
    </source>
</evidence>
<dbReference type="EMBL" id="JACOON010000007">
    <property type="protein sequence ID" value="MBC5649271.1"/>
    <property type="molecule type" value="Genomic_DNA"/>
</dbReference>
<dbReference type="SUPFAM" id="SSF47413">
    <property type="entry name" value="lambda repressor-like DNA-binding domains"/>
    <property type="match status" value="1"/>
</dbReference>
<evidence type="ECO:0000313" key="3">
    <source>
        <dbReference type="Proteomes" id="UP000606889"/>
    </source>
</evidence>
<feature type="domain" description="HTH cro/C1-type" evidence="1">
    <location>
        <begin position="6"/>
        <end position="60"/>
    </location>
</feature>
<protein>
    <submittedName>
        <fullName evidence="2">Helix-turn-helix transcriptional regulator</fullName>
    </submittedName>
</protein>
<organism evidence="2 3">
    <name type="scientific">Christensenella tenuis</name>
    <dbReference type="NCBI Taxonomy" id="2763033"/>
    <lineage>
        <taxon>Bacteria</taxon>
        <taxon>Bacillati</taxon>
        <taxon>Bacillota</taxon>
        <taxon>Clostridia</taxon>
        <taxon>Christensenellales</taxon>
        <taxon>Christensenellaceae</taxon>
        <taxon>Christensenella</taxon>
    </lineage>
</organism>
<accession>A0ABR7EHN5</accession>
<gene>
    <name evidence="2" type="ORF">H8S18_13065</name>
</gene>
<dbReference type="Proteomes" id="UP000606889">
    <property type="component" value="Unassembled WGS sequence"/>
</dbReference>
<dbReference type="CDD" id="cd00093">
    <property type="entry name" value="HTH_XRE"/>
    <property type="match status" value="1"/>
</dbReference>
<dbReference type="InterPro" id="IPR010982">
    <property type="entry name" value="Lambda_DNA-bd_dom_sf"/>
</dbReference>
<sequence>MVYSRIRELRIDHDLTQYQLSQILYLSQKTYSQYETGKRKIPVGILSALAEFYHRNTLFQLVG</sequence>
<dbReference type="Gene3D" id="1.10.260.40">
    <property type="entry name" value="lambda repressor-like DNA-binding domains"/>
    <property type="match status" value="1"/>
</dbReference>
<proteinExistence type="predicted"/>
<keyword evidence="3" id="KW-1185">Reference proteome</keyword>
<dbReference type="SMART" id="SM00530">
    <property type="entry name" value="HTH_XRE"/>
    <property type="match status" value="1"/>
</dbReference>
<name>A0ABR7EHN5_9FIRM</name>
<comment type="caution">
    <text evidence="2">The sequence shown here is derived from an EMBL/GenBank/DDBJ whole genome shotgun (WGS) entry which is preliminary data.</text>
</comment>
<evidence type="ECO:0000259" key="1">
    <source>
        <dbReference type="PROSITE" id="PS50943"/>
    </source>
</evidence>
<dbReference type="PROSITE" id="PS50943">
    <property type="entry name" value="HTH_CROC1"/>
    <property type="match status" value="1"/>
</dbReference>